<organism evidence="2 3">
    <name type="scientific">Madurella mycetomatis</name>
    <dbReference type="NCBI Taxonomy" id="100816"/>
    <lineage>
        <taxon>Eukaryota</taxon>
        <taxon>Fungi</taxon>
        <taxon>Dikarya</taxon>
        <taxon>Ascomycota</taxon>
        <taxon>Pezizomycotina</taxon>
        <taxon>Sordariomycetes</taxon>
        <taxon>Sordariomycetidae</taxon>
        <taxon>Sordariales</taxon>
        <taxon>Sordariales incertae sedis</taxon>
        <taxon>Madurella</taxon>
    </lineage>
</organism>
<feature type="region of interest" description="Disordered" evidence="1">
    <location>
        <begin position="144"/>
        <end position="167"/>
    </location>
</feature>
<reference evidence="2 3" key="1">
    <citation type="journal article" date="2016" name="Genome Announc.">
        <title>Genome Sequence of Madurella mycetomatis mm55, Isolated from a Human Mycetoma Case in Sudan.</title>
        <authorList>
            <person name="Smit S."/>
            <person name="Derks M.F."/>
            <person name="Bervoets S."/>
            <person name="Fahal A."/>
            <person name="van Leeuwen W."/>
            <person name="van Belkum A."/>
            <person name="van de Sande W.W."/>
        </authorList>
    </citation>
    <scope>NUCLEOTIDE SEQUENCE [LARGE SCALE GENOMIC DNA]</scope>
    <source>
        <strain evidence="3">mm55</strain>
    </source>
</reference>
<dbReference type="EMBL" id="LCTW02000036">
    <property type="protein sequence ID" value="KXX81386.1"/>
    <property type="molecule type" value="Genomic_DNA"/>
</dbReference>
<protein>
    <submittedName>
        <fullName evidence="2">Uncharacterized protein</fullName>
    </submittedName>
</protein>
<accession>A0A175WCG1</accession>
<sequence length="292" mass="32812">MSEKQQELASESETGNRDQGIIERQEGASLDRQLLQQPPPHDHHLIQQQETAAVQTQSGGDHGGAPAVRLDMDLDVDIQLRAKIEGHIIMSIFARDERGSSRDLSRGDSDMHNLLSQVAVGVFAFGIRHLIHRRREAKRQAQAAAQVNPKGGVTAGQTQRPGAIDPELSGALNTVARELQGASDSIRRLASSAPSHRNCAVREALIADADRLHRSLANMQTSINNMRNLHPGLDQRRDLNRLERSRRQEKDGRQRRTEDEVGSTRRDRDQPRQSRQRRSSRWDDERRNGQQS</sequence>
<dbReference type="AlphaFoldDB" id="A0A175WCG1"/>
<dbReference type="Proteomes" id="UP000078237">
    <property type="component" value="Unassembled WGS sequence"/>
</dbReference>
<dbReference type="VEuPathDB" id="FungiDB:MMYC01_203102"/>
<keyword evidence="3" id="KW-1185">Reference proteome</keyword>
<name>A0A175WCG1_9PEZI</name>
<dbReference type="OrthoDB" id="2873061at2759"/>
<feature type="region of interest" description="Disordered" evidence="1">
    <location>
        <begin position="1"/>
        <end position="68"/>
    </location>
</feature>
<feature type="region of interest" description="Disordered" evidence="1">
    <location>
        <begin position="222"/>
        <end position="292"/>
    </location>
</feature>
<evidence type="ECO:0000313" key="2">
    <source>
        <dbReference type="EMBL" id="KXX81386.1"/>
    </source>
</evidence>
<proteinExistence type="predicted"/>
<gene>
    <name evidence="2" type="ORF">MMYC01_203102</name>
</gene>
<feature type="compositionally biased region" description="Basic and acidic residues" evidence="1">
    <location>
        <begin position="233"/>
        <end position="272"/>
    </location>
</feature>
<feature type="compositionally biased region" description="Basic and acidic residues" evidence="1">
    <location>
        <begin position="280"/>
        <end position="292"/>
    </location>
</feature>
<evidence type="ECO:0000256" key="1">
    <source>
        <dbReference type="SAM" id="MobiDB-lite"/>
    </source>
</evidence>
<feature type="compositionally biased region" description="Polar residues" evidence="1">
    <location>
        <begin position="46"/>
        <end position="59"/>
    </location>
</feature>
<evidence type="ECO:0000313" key="3">
    <source>
        <dbReference type="Proteomes" id="UP000078237"/>
    </source>
</evidence>
<comment type="caution">
    <text evidence="2">The sequence shown here is derived from an EMBL/GenBank/DDBJ whole genome shotgun (WGS) entry which is preliminary data.</text>
</comment>
<feature type="compositionally biased region" description="Basic and acidic residues" evidence="1">
    <location>
        <begin position="14"/>
        <end position="26"/>
    </location>
</feature>